<gene>
    <name evidence="1" type="ORF">EZS28_014290</name>
</gene>
<comment type="caution">
    <text evidence="1">The sequence shown here is derived from an EMBL/GenBank/DDBJ whole genome shotgun (WGS) entry which is preliminary data.</text>
</comment>
<accession>A0A5J4W5C9</accession>
<reference evidence="1 2" key="1">
    <citation type="submission" date="2019-03" db="EMBL/GenBank/DDBJ databases">
        <title>Single cell metagenomics reveals metabolic interactions within the superorganism composed of flagellate Streblomastix strix and complex community of Bacteroidetes bacteria on its surface.</title>
        <authorList>
            <person name="Treitli S.C."/>
            <person name="Kolisko M."/>
            <person name="Husnik F."/>
            <person name="Keeling P."/>
            <person name="Hampl V."/>
        </authorList>
    </citation>
    <scope>NUCLEOTIDE SEQUENCE [LARGE SCALE GENOMIC DNA]</scope>
    <source>
        <strain evidence="1">ST1C</strain>
    </source>
</reference>
<dbReference type="EMBL" id="SNRW01003311">
    <property type="protein sequence ID" value="KAA6390184.1"/>
    <property type="molecule type" value="Genomic_DNA"/>
</dbReference>
<dbReference type="Proteomes" id="UP000324800">
    <property type="component" value="Unassembled WGS sequence"/>
</dbReference>
<dbReference type="AlphaFoldDB" id="A0A5J4W5C9"/>
<evidence type="ECO:0000313" key="1">
    <source>
        <dbReference type="EMBL" id="KAA6390184.1"/>
    </source>
</evidence>
<name>A0A5J4W5C9_9EUKA</name>
<organism evidence="1 2">
    <name type="scientific">Streblomastix strix</name>
    <dbReference type="NCBI Taxonomy" id="222440"/>
    <lineage>
        <taxon>Eukaryota</taxon>
        <taxon>Metamonada</taxon>
        <taxon>Preaxostyla</taxon>
        <taxon>Oxymonadida</taxon>
        <taxon>Streblomastigidae</taxon>
        <taxon>Streblomastix</taxon>
    </lineage>
</organism>
<proteinExistence type="predicted"/>
<evidence type="ECO:0000313" key="2">
    <source>
        <dbReference type="Proteomes" id="UP000324800"/>
    </source>
</evidence>
<protein>
    <submittedName>
        <fullName evidence="1">Uncharacterized protein</fullName>
    </submittedName>
</protein>
<sequence>MSFSANDYIQKLAKVQHSDYVSTYSAMAEVLRSASIHPQSFTLSRQEFFDQPRTQMTSDGQRYTRAPLGARGTATCSMVQSCQVNWQITIPKERLALQINLAETDEPSTKAAANGRVNFNAKADSQAPYTRSMEAGNSATTQPYNENEHIKLWIGYSTACGPFQQFAICKDNTKLWETSIYAREQAVIASNSLSDLCTKNSVSVSPLESVVAGKRHCGIFIDIPVKDFCDVEGIFNYKIPYPITIAGVLDLNQLNPIFNSFPVLTRNYASLYLQLWTQDFLQDLKVVWLNKSDTIINNHLAYQMIPPEKPDLIYLLHNADPKYQTYSVRIVNMEGKGPGEKIPTNSISQIKDAIFDKLEIHNVCFNMENEEAIIDMIRMQKILNFPTQILRTQSSNFPFSGFAATGGQMQSIMSYSNIKAMFITFAMNQYPIWMFPILFQKFDLVIDQRHVIPQEYTSLNPMVCGQMFECFVEQDLVSAPSDLYHSLCFSNQSINESNGNYYGNMGAGYEDIENIFYQTTLYRGSKAQKTYYPNKFMLAWKMATDDSFMCGYNSSKMGARTNIQVTLQGSLTPGIVDNSLISTDENQNNLQTFIATRTYPTPTHAQITPQMHYLCDAIIRFTFDDAPDPQVLNFEIIGEIGGTMVRSG</sequence>